<keyword evidence="2" id="KW-1185">Reference proteome</keyword>
<reference evidence="1 2" key="1">
    <citation type="submission" date="2018-04" db="EMBL/GenBank/DDBJ databases">
        <title>Genomic Encyclopedia of Archaeal and Bacterial Type Strains, Phase II (KMG-II): from individual species to whole genera.</title>
        <authorList>
            <person name="Goeker M."/>
        </authorList>
    </citation>
    <scope>NUCLEOTIDE SEQUENCE [LARGE SCALE GENOMIC DNA]</scope>
    <source>
        <strain evidence="1 2">DSM 28823</strain>
    </source>
</reference>
<comment type="caution">
    <text evidence="1">The sequence shown here is derived from an EMBL/GenBank/DDBJ whole genome shotgun (WGS) entry which is preliminary data.</text>
</comment>
<evidence type="ECO:0000313" key="2">
    <source>
        <dbReference type="Proteomes" id="UP000243525"/>
    </source>
</evidence>
<dbReference type="EMBL" id="QAAD01000001">
    <property type="protein sequence ID" value="PTN10700.1"/>
    <property type="molecule type" value="Genomic_DNA"/>
</dbReference>
<name>A0A2T5C6X7_9BACT</name>
<evidence type="ECO:0008006" key="3">
    <source>
        <dbReference type="Google" id="ProtNLM"/>
    </source>
</evidence>
<accession>A0A2T5C6X7</accession>
<dbReference type="InterPro" id="IPR036291">
    <property type="entry name" value="NAD(P)-bd_dom_sf"/>
</dbReference>
<sequence>MGSRDEPHSCSYTRDCAKAHSILAESQFAQGQLWHLPTSNPGLTGRQWAQLMDETLGANPNNKSGSLWAHKLWGYIDKVTVELYEAGCQPKRVCQFDSSKFEGAFNFVPTSYRQGLKETLDFWNIL</sequence>
<dbReference type="SUPFAM" id="SSF51735">
    <property type="entry name" value="NAD(P)-binding Rossmann-fold domains"/>
    <property type="match status" value="1"/>
</dbReference>
<dbReference type="Proteomes" id="UP000243525">
    <property type="component" value="Unassembled WGS sequence"/>
</dbReference>
<protein>
    <recommendedName>
        <fullName evidence="3">NAD-dependent epimerase/dehydratase family protein</fullName>
    </recommendedName>
</protein>
<proteinExistence type="predicted"/>
<gene>
    <name evidence="1" type="ORF">C8N47_101351</name>
</gene>
<organism evidence="1 2">
    <name type="scientific">Mangrovibacterium marinum</name>
    <dbReference type="NCBI Taxonomy" id="1639118"/>
    <lineage>
        <taxon>Bacteria</taxon>
        <taxon>Pseudomonadati</taxon>
        <taxon>Bacteroidota</taxon>
        <taxon>Bacteroidia</taxon>
        <taxon>Marinilabiliales</taxon>
        <taxon>Prolixibacteraceae</taxon>
        <taxon>Mangrovibacterium</taxon>
    </lineage>
</organism>
<evidence type="ECO:0000313" key="1">
    <source>
        <dbReference type="EMBL" id="PTN10700.1"/>
    </source>
</evidence>
<dbReference type="AlphaFoldDB" id="A0A2T5C6X7"/>